<protein>
    <submittedName>
        <fullName evidence="1">Uncharacterized protein</fullName>
    </submittedName>
</protein>
<reference evidence="1 2" key="1">
    <citation type="submission" date="2019-09" db="EMBL/GenBank/DDBJ databases">
        <authorList>
            <person name="Depoorter E."/>
        </authorList>
    </citation>
    <scope>NUCLEOTIDE SEQUENCE [LARGE SCALE GENOMIC DNA]</scope>
    <source>
        <strain evidence="1">LMG 24066</strain>
    </source>
</reference>
<sequence>MTGIDLRRTRSRIGCARRSVRDQRHDGVRAGVRVGCGVRRGVLCDGIRAAARKGGCGQQGCTRAPSRRAERLFCLMHHGLPMRAMPRCRAAIYVWSRGPVKIRSPFRRPVASRPALDASRERGSARGPAVRIPICEIRAIGCLCPWRKAHVDARRRTQHRRGSFVSGMKRLSVAQRAGASAARCQRWNRIDAIQQTRNSATMP</sequence>
<accession>A0A9Q9SJ73</accession>
<name>A0A9Q9SJ73_9BURK</name>
<dbReference type="EMBL" id="CABVPX010000012">
    <property type="protein sequence ID" value="VWB72358.1"/>
    <property type="molecule type" value="Genomic_DNA"/>
</dbReference>
<evidence type="ECO:0000313" key="1">
    <source>
        <dbReference type="EMBL" id="VWB72358.1"/>
    </source>
</evidence>
<proteinExistence type="predicted"/>
<dbReference type="Proteomes" id="UP000494172">
    <property type="component" value="Unassembled WGS sequence"/>
</dbReference>
<comment type="caution">
    <text evidence="1">The sequence shown here is derived from an EMBL/GenBank/DDBJ whole genome shotgun (WGS) entry which is preliminary data.</text>
</comment>
<organism evidence="1 2">
    <name type="scientific">Burkholderia arboris</name>
    <dbReference type="NCBI Taxonomy" id="488730"/>
    <lineage>
        <taxon>Bacteria</taxon>
        <taxon>Pseudomonadati</taxon>
        <taxon>Pseudomonadota</taxon>
        <taxon>Betaproteobacteria</taxon>
        <taxon>Burkholderiales</taxon>
        <taxon>Burkholderiaceae</taxon>
        <taxon>Burkholderia</taxon>
        <taxon>Burkholderia cepacia complex</taxon>
    </lineage>
</organism>
<evidence type="ECO:0000313" key="2">
    <source>
        <dbReference type="Proteomes" id="UP000494172"/>
    </source>
</evidence>
<gene>
    <name evidence="1" type="ORF">BAR24066_03394</name>
</gene>
<dbReference type="AlphaFoldDB" id="A0A9Q9SJ73"/>